<dbReference type="AlphaFoldDB" id="A0A316GT81"/>
<dbReference type="InterPro" id="IPR010920">
    <property type="entry name" value="LSM_dom_sf"/>
</dbReference>
<dbReference type="EMBL" id="QGGV01000001">
    <property type="protein sequence ID" value="PWK58257.1"/>
    <property type="molecule type" value="Genomic_DNA"/>
</dbReference>
<dbReference type="InterPro" id="IPR022249">
    <property type="entry name" value="DUF3772"/>
</dbReference>
<feature type="signal peptide" evidence="9">
    <location>
        <begin position="1"/>
        <end position="20"/>
    </location>
</feature>
<gene>
    <name evidence="13" type="ORF">C8D95_10162</name>
</gene>
<evidence type="ECO:0000256" key="9">
    <source>
        <dbReference type="SAM" id="SignalP"/>
    </source>
</evidence>
<evidence type="ECO:0000313" key="14">
    <source>
        <dbReference type="Proteomes" id="UP000245390"/>
    </source>
</evidence>
<dbReference type="RefSeq" id="WP_109757176.1">
    <property type="nucleotide sequence ID" value="NZ_CP034588.1"/>
</dbReference>
<feature type="chain" id="PRO_5016333974" evidence="9">
    <location>
        <begin position="21"/>
        <end position="789"/>
    </location>
</feature>
<keyword evidence="9" id="KW-0732">Signal</keyword>
<evidence type="ECO:0000256" key="6">
    <source>
        <dbReference type="ARBA" id="ARBA00023136"/>
    </source>
</evidence>
<keyword evidence="3" id="KW-1003">Cell membrane</keyword>
<feature type="transmembrane region" description="Helical" evidence="8">
    <location>
        <begin position="508"/>
        <end position="525"/>
    </location>
</feature>
<dbReference type="GO" id="GO:0005886">
    <property type="term" value="C:plasma membrane"/>
    <property type="evidence" value="ECO:0007669"/>
    <property type="project" value="UniProtKB-SubCell"/>
</dbReference>
<dbReference type="InterPro" id="IPR011066">
    <property type="entry name" value="MscS_channel_C_sf"/>
</dbReference>
<feature type="transmembrane region" description="Helical" evidence="8">
    <location>
        <begin position="273"/>
        <end position="292"/>
    </location>
</feature>
<dbReference type="Pfam" id="PF21082">
    <property type="entry name" value="MS_channel_3rd"/>
    <property type="match status" value="1"/>
</dbReference>
<feature type="transmembrane region" description="Helical" evidence="8">
    <location>
        <begin position="422"/>
        <end position="444"/>
    </location>
</feature>
<dbReference type="OrthoDB" id="9799209at2"/>
<evidence type="ECO:0000259" key="10">
    <source>
        <dbReference type="Pfam" id="PF00924"/>
    </source>
</evidence>
<dbReference type="InterPro" id="IPR023408">
    <property type="entry name" value="MscS_beta-dom_sf"/>
</dbReference>
<dbReference type="SUPFAM" id="SSF50182">
    <property type="entry name" value="Sm-like ribonucleoproteins"/>
    <property type="match status" value="1"/>
</dbReference>
<dbReference type="GO" id="GO:0008381">
    <property type="term" value="F:mechanosensitive monoatomic ion channel activity"/>
    <property type="evidence" value="ECO:0007669"/>
    <property type="project" value="UniProtKB-ARBA"/>
</dbReference>
<proteinExistence type="inferred from homology"/>
<dbReference type="InterPro" id="IPR049278">
    <property type="entry name" value="MS_channel_C"/>
</dbReference>
<evidence type="ECO:0000313" key="13">
    <source>
        <dbReference type="EMBL" id="PWK58257.1"/>
    </source>
</evidence>
<feature type="transmembrane region" description="Helical" evidence="8">
    <location>
        <begin position="318"/>
        <end position="337"/>
    </location>
</feature>
<name>A0A316GT81_9RHOB</name>
<evidence type="ECO:0000256" key="4">
    <source>
        <dbReference type="ARBA" id="ARBA00022692"/>
    </source>
</evidence>
<dbReference type="SUPFAM" id="SSF82689">
    <property type="entry name" value="Mechanosensitive channel protein MscS (YggB), C-terminal domain"/>
    <property type="match status" value="1"/>
</dbReference>
<dbReference type="Gene3D" id="1.10.287.1260">
    <property type="match status" value="1"/>
</dbReference>
<feature type="transmembrane region" description="Helical" evidence="8">
    <location>
        <begin position="194"/>
        <end position="215"/>
    </location>
</feature>
<feature type="domain" description="Mechanosensitive ion channel MscS C-terminal" evidence="12">
    <location>
        <begin position="666"/>
        <end position="748"/>
    </location>
</feature>
<reference evidence="13 14" key="1">
    <citation type="submission" date="2018-05" db="EMBL/GenBank/DDBJ databases">
        <title>Genomic Encyclopedia of Type Strains, Phase IV (KMG-IV): sequencing the most valuable type-strain genomes for metagenomic binning, comparative biology and taxonomic classification.</title>
        <authorList>
            <person name="Goeker M."/>
        </authorList>
    </citation>
    <scope>NUCLEOTIDE SEQUENCE [LARGE SCALE GENOMIC DNA]</scope>
    <source>
        <strain evidence="13 14">DSM 103371</strain>
    </source>
</reference>
<feature type="transmembrane region" description="Helical" evidence="8">
    <location>
        <begin position="236"/>
        <end position="261"/>
    </location>
</feature>
<evidence type="ECO:0000256" key="1">
    <source>
        <dbReference type="ARBA" id="ARBA00004651"/>
    </source>
</evidence>
<evidence type="ECO:0000256" key="7">
    <source>
        <dbReference type="SAM" id="MobiDB-lite"/>
    </source>
</evidence>
<feature type="transmembrane region" description="Helical" evidence="8">
    <location>
        <begin position="573"/>
        <end position="593"/>
    </location>
</feature>
<accession>A0A316GT81</accession>
<dbReference type="PANTHER" id="PTHR30347">
    <property type="entry name" value="POTASSIUM CHANNEL RELATED"/>
    <property type="match status" value="1"/>
</dbReference>
<keyword evidence="6 8" id="KW-0472">Membrane</keyword>
<dbReference type="SUPFAM" id="SSF82861">
    <property type="entry name" value="Mechanosensitive channel protein MscS (YggB), transmembrane region"/>
    <property type="match status" value="1"/>
</dbReference>
<protein>
    <submittedName>
        <fullName evidence="13">Small-conductance mechanosensitive channel</fullName>
    </submittedName>
</protein>
<dbReference type="PANTHER" id="PTHR30347:SF1">
    <property type="entry name" value="MECHANOSENSITIVE CHANNEL MSCK"/>
    <property type="match status" value="1"/>
</dbReference>
<keyword evidence="4 8" id="KW-0812">Transmembrane</keyword>
<sequence>MLRRALRVLAILSLVWTCLALPLAAQDNLDFDSFSGFADTVEGVIETREATDDEFRALRSQLVDWRAGFADAQDVNSARIASLEAQLDALGPAPAEGETEPESLASRREALNSQLTAARAPRLEAEEAAARATSLIGQIDTTLRARQTDALFELARTPLDPTLWSGAVASGLRVIDTIRTEATARLSEPSTTGLWQRLALAAALLVFAAFLIARGPRVVERFLARIETRAGEHGRIVYGFLLSFGGVLMAMAGVSLINAALITTGILGPIGQATAIGINAAILSSAIARWLGGRIFPERDAIPSPLDLTERQRAKGRFFSTLLGVLAGLAVILRVVASRAEIAPDYVGVMGLPLHLATGYVLFRLGKLLVHGGAVGADTEVTIAHHAARILGTAVQAVGVIGPLAALVGFRALAQELIAPTAATLALLAFLASLHFAVRGAFAIARGLDTKQAQQALAPVLISLGLTLAAIPVLALVWGAEPSDLGEAWTRFRTGFKLGDTTISPGDFITFIVVFAIGLAVTRLFQGTLKTTVLPRTKLDRGGQNAIVSGLGYLGLTLAAVIGISAAGIDLSSFAIVIGALGVGIGFGLQNIVNNFVSGIILLIERPISEGDWVEAGGQMGVVKAISVRSTRIETFDKRDVIVPNGDLISGTVTNWTHGNSMGRVIVPVGVAYGTDTRKVERILKEVAEAHPIVAVSPAPNILFIGFGADSMDFEIRAILTDVSFVVTAKSDMNHEIARRFGEEGIEIPFAQRDIWLRNPEALVQATTEPRPPSDALDPALVGPDPDGD</sequence>
<evidence type="ECO:0000256" key="2">
    <source>
        <dbReference type="ARBA" id="ARBA00008017"/>
    </source>
</evidence>
<dbReference type="InterPro" id="IPR011014">
    <property type="entry name" value="MscS_channel_TM-2"/>
</dbReference>
<organism evidence="13 14">
    <name type="scientific">Silicimonas algicola</name>
    <dbReference type="NCBI Taxonomy" id="1826607"/>
    <lineage>
        <taxon>Bacteria</taxon>
        <taxon>Pseudomonadati</taxon>
        <taxon>Pseudomonadota</taxon>
        <taxon>Alphaproteobacteria</taxon>
        <taxon>Rhodobacterales</taxon>
        <taxon>Paracoccaceae</taxon>
    </lineage>
</organism>
<dbReference type="InterPro" id="IPR006685">
    <property type="entry name" value="MscS_channel_2nd"/>
</dbReference>
<comment type="caution">
    <text evidence="13">The sequence shown here is derived from an EMBL/GenBank/DDBJ whole genome shotgun (WGS) entry which is preliminary data.</text>
</comment>
<feature type="region of interest" description="Disordered" evidence="7">
    <location>
        <begin position="763"/>
        <end position="789"/>
    </location>
</feature>
<evidence type="ECO:0000256" key="8">
    <source>
        <dbReference type="SAM" id="Phobius"/>
    </source>
</evidence>
<keyword evidence="14" id="KW-1185">Reference proteome</keyword>
<dbReference type="KEGG" id="salo:EF888_01790"/>
<dbReference type="Gene3D" id="3.30.70.100">
    <property type="match status" value="1"/>
</dbReference>
<keyword evidence="5 8" id="KW-1133">Transmembrane helix</keyword>
<evidence type="ECO:0000259" key="12">
    <source>
        <dbReference type="Pfam" id="PF21082"/>
    </source>
</evidence>
<dbReference type="Proteomes" id="UP000245390">
    <property type="component" value="Unassembled WGS sequence"/>
</dbReference>
<feature type="domain" description="Mechanosensitive ion channel MscS" evidence="10">
    <location>
        <begin position="591"/>
        <end position="658"/>
    </location>
</feature>
<feature type="transmembrane region" description="Helical" evidence="8">
    <location>
        <begin position="546"/>
        <end position="567"/>
    </location>
</feature>
<feature type="domain" description="DUF3772" evidence="11">
    <location>
        <begin position="124"/>
        <end position="181"/>
    </location>
</feature>
<feature type="transmembrane region" description="Helical" evidence="8">
    <location>
        <begin position="456"/>
        <end position="480"/>
    </location>
</feature>
<feature type="transmembrane region" description="Helical" evidence="8">
    <location>
        <begin position="390"/>
        <end position="410"/>
    </location>
</feature>
<dbReference type="Pfam" id="PF00924">
    <property type="entry name" value="MS_channel_2nd"/>
    <property type="match status" value="1"/>
</dbReference>
<dbReference type="Gene3D" id="2.30.30.60">
    <property type="match status" value="1"/>
</dbReference>
<comment type="subcellular location">
    <subcellularLocation>
        <location evidence="1">Cell membrane</location>
        <topology evidence="1">Multi-pass membrane protein</topology>
    </subcellularLocation>
</comment>
<evidence type="ECO:0000256" key="5">
    <source>
        <dbReference type="ARBA" id="ARBA00022989"/>
    </source>
</evidence>
<dbReference type="Pfam" id="PF12607">
    <property type="entry name" value="DUF3772"/>
    <property type="match status" value="1"/>
</dbReference>
<feature type="transmembrane region" description="Helical" evidence="8">
    <location>
        <begin position="343"/>
        <end position="363"/>
    </location>
</feature>
<comment type="similarity">
    <text evidence="2">Belongs to the MscS (TC 1.A.23) family.</text>
</comment>
<dbReference type="InterPro" id="IPR052702">
    <property type="entry name" value="MscS-like_channel"/>
</dbReference>
<evidence type="ECO:0000259" key="11">
    <source>
        <dbReference type="Pfam" id="PF12607"/>
    </source>
</evidence>
<evidence type="ECO:0000256" key="3">
    <source>
        <dbReference type="ARBA" id="ARBA00022475"/>
    </source>
</evidence>